<feature type="transmembrane region" description="Helical" evidence="6">
    <location>
        <begin position="21"/>
        <end position="42"/>
    </location>
</feature>
<dbReference type="PANTHER" id="PTHR30572:SF18">
    <property type="entry name" value="ABC-TYPE MACROLIDE FAMILY EXPORT SYSTEM PERMEASE COMPONENT 2"/>
    <property type="match status" value="1"/>
</dbReference>
<feature type="transmembrane region" description="Helical" evidence="6">
    <location>
        <begin position="334"/>
        <end position="361"/>
    </location>
</feature>
<protein>
    <submittedName>
        <fullName evidence="9">ABC transporter permease</fullName>
    </submittedName>
</protein>
<organism evidence="9 10">
    <name type="scientific">Mucilaginibacter angelicae</name>
    <dbReference type="NCBI Taxonomy" id="869718"/>
    <lineage>
        <taxon>Bacteria</taxon>
        <taxon>Pseudomonadati</taxon>
        <taxon>Bacteroidota</taxon>
        <taxon>Sphingobacteriia</taxon>
        <taxon>Sphingobacteriales</taxon>
        <taxon>Sphingobacteriaceae</taxon>
        <taxon>Mucilaginibacter</taxon>
    </lineage>
</organism>
<name>A0ABV6L5U6_9SPHI</name>
<evidence type="ECO:0000259" key="8">
    <source>
        <dbReference type="Pfam" id="PF12704"/>
    </source>
</evidence>
<dbReference type="EMBL" id="JBHLTS010000021">
    <property type="protein sequence ID" value="MFC0514821.1"/>
    <property type="molecule type" value="Genomic_DNA"/>
</dbReference>
<keyword evidence="10" id="KW-1185">Reference proteome</keyword>
<feature type="transmembrane region" description="Helical" evidence="6">
    <location>
        <begin position="429"/>
        <end position="449"/>
    </location>
</feature>
<feature type="domain" description="MacB-like periplasmic core" evidence="8">
    <location>
        <begin position="20"/>
        <end position="242"/>
    </location>
</feature>
<dbReference type="Pfam" id="PF02687">
    <property type="entry name" value="FtsX"/>
    <property type="match status" value="2"/>
</dbReference>
<dbReference type="RefSeq" id="WP_377022664.1">
    <property type="nucleotide sequence ID" value="NZ_JBHLTS010000021.1"/>
</dbReference>
<dbReference type="PANTHER" id="PTHR30572">
    <property type="entry name" value="MEMBRANE COMPONENT OF TRANSPORTER-RELATED"/>
    <property type="match status" value="1"/>
</dbReference>
<dbReference type="InterPro" id="IPR050250">
    <property type="entry name" value="Macrolide_Exporter_MacB"/>
</dbReference>
<comment type="caution">
    <text evidence="9">The sequence shown here is derived from an EMBL/GenBank/DDBJ whole genome shotgun (WGS) entry which is preliminary data.</text>
</comment>
<feature type="transmembrane region" description="Helical" evidence="6">
    <location>
        <begin position="683"/>
        <end position="703"/>
    </location>
</feature>
<evidence type="ECO:0000256" key="4">
    <source>
        <dbReference type="ARBA" id="ARBA00022989"/>
    </source>
</evidence>
<comment type="subcellular location">
    <subcellularLocation>
        <location evidence="1">Cell membrane</location>
        <topology evidence="1">Multi-pass membrane protein</topology>
    </subcellularLocation>
</comment>
<keyword evidence="2" id="KW-1003">Cell membrane</keyword>
<evidence type="ECO:0000256" key="1">
    <source>
        <dbReference type="ARBA" id="ARBA00004651"/>
    </source>
</evidence>
<evidence type="ECO:0000256" key="6">
    <source>
        <dbReference type="SAM" id="Phobius"/>
    </source>
</evidence>
<feature type="transmembrane region" description="Helical" evidence="6">
    <location>
        <begin position="288"/>
        <end position="307"/>
    </location>
</feature>
<evidence type="ECO:0000256" key="5">
    <source>
        <dbReference type="ARBA" id="ARBA00023136"/>
    </source>
</evidence>
<evidence type="ECO:0000313" key="9">
    <source>
        <dbReference type="EMBL" id="MFC0514821.1"/>
    </source>
</evidence>
<reference evidence="9 10" key="1">
    <citation type="submission" date="2024-09" db="EMBL/GenBank/DDBJ databases">
        <authorList>
            <person name="Sun Q."/>
            <person name="Mori K."/>
        </authorList>
    </citation>
    <scope>NUCLEOTIDE SEQUENCE [LARGE SCALE GENOMIC DNA]</scope>
    <source>
        <strain evidence="9 10">NCAIM B.02415</strain>
    </source>
</reference>
<evidence type="ECO:0000256" key="3">
    <source>
        <dbReference type="ARBA" id="ARBA00022692"/>
    </source>
</evidence>
<keyword evidence="3 6" id="KW-0812">Transmembrane</keyword>
<keyword evidence="4 6" id="KW-1133">Transmembrane helix</keyword>
<sequence length="802" mass="89431">MIKNYLKMAWRGLIKNKVSSFINIGGLSIGMAVALLIALWVLDELTFDQYHDNYKQIAQVLRQDTRDGERITSLYHPMPLASELRNTYGSNFKYVVMARQVENHLIAIGDKKFTQQGSFMEQDAPDMFSLKMLNGSRSGLQAPNSILLSASLAKKLFGTINPINRVLKIDHNLNAKVTGVYEDLPDNSDFKDASFIAPFDLYITSAGWIKSAVNDWGNQNVHVYVQTKPGVDLEKISNQIKDLYISHISPEKAVKRKPVVKLQPMDRWHLYSKFENGLNVTSDELKFVWFYGIIGGMVLLMACINFMNLSTARSQKRAIEVGIRKSVGSSRSQLILQFYSESLMVAVFSFALAIAIVQLALPWFNHIAGKSMILPLTNHLFWLAGFTFVLFTGLLAGSYPALYLSAFEPTKVIKGTFSAGRFAAIPRKILVVVQFTVSIALIIGTITIYRQIQFTRNRPIGYSQTSLLTLTVNSPDYNNGKYEVLRNELKKTGAITEMAGSSSPLTGINSMNKGFSWAGKDPGAYDPTFNTIAITPEYGKTIGWKFIDGRDFSRTFTSDSSDLIINQAAAKLMGLKNPVGEPVAWAPDWGKKTNFKILGVVKDMIMESPYSPVNPSVFFLQRGGDNLFLKINPHLSAGDALNKIEKVFKSVVPDAQFDYKFVDEDYAAKFAAEERVGQLAGCLASLAIFISCIGLFGMASFMAEQRTKEIGVRKVLGATVFGLWRLMSKDFVILVIISLFIAIPIAYYFLHSWLQNYSYRTNLSWWIFAATALGTVMITLLTVSYQSIKAALANPVKSLRSE</sequence>
<evidence type="ECO:0000313" key="10">
    <source>
        <dbReference type="Proteomes" id="UP001589828"/>
    </source>
</evidence>
<evidence type="ECO:0000259" key="7">
    <source>
        <dbReference type="Pfam" id="PF02687"/>
    </source>
</evidence>
<feature type="transmembrane region" description="Helical" evidence="6">
    <location>
        <begin position="381"/>
        <end position="404"/>
    </location>
</feature>
<evidence type="ECO:0000256" key="2">
    <source>
        <dbReference type="ARBA" id="ARBA00022475"/>
    </source>
</evidence>
<dbReference type="InterPro" id="IPR025857">
    <property type="entry name" value="MacB_PCD"/>
</dbReference>
<dbReference type="Pfam" id="PF12704">
    <property type="entry name" value="MacB_PCD"/>
    <property type="match status" value="1"/>
</dbReference>
<keyword evidence="5 6" id="KW-0472">Membrane</keyword>
<accession>A0ABV6L5U6</accession>
<dbReference type="Proteomes" id="UP001589828">
    <property type="component" value="Unassembled WGS sequence"/>
</dbReference>
<feature type="domain" description="ABC3 transporter permease C-terminal" evidence="7">
    <location>
        <begin position="683"/>
        <end position="792"/>
    </location>
</feature>
<feature type="transmembrane region" description="Helical" evidence="6">
    <location>
        <begin position="731"/>
        <end position="751"/>
    </location>
</feature>
<feature type="transmembrane region" description="Helical" evidence="6">
    <location>
        <begin position="763"/>
        <end position="783"/>
    </location>
</feature>
<proteinExistence type="predicted"/>
<feature type="domain" description="ABC3 transporter permease C-terminal" evidence="7">
    <location>
        <begin position="293"/>
        <end position="408"/>
    </location>
</feature>
<dbReference type="InterPro" id="IPR003838">
    <property type="entry name" value="ABC3_permease_C"/>
</dbReference>
<gene>
    <name evidence="9" type="ORF">ACFFGT_11450</name>
</gene>